<keyword evidence="8" id="KW-1185">Reference proteome</keyword>
<evidence type="ECO:0000259" key="5">
    <source>
        <dbReference type="Pfam" id="PF25917"/>
    </source>
</evidence>
<dbReference type="RefSeq" id="WP_072628928.1">
    <property type="nucleotide sequence ID" value="NZ_JABBAN010000265.1"/>
</dbReference>
<accession>A0A1L9P1W1</accession>
<comment type="similarity">
    <text evidence="2">Belongs to the membrane fusion protein (MFP) (TC 8.A.1) family.</text>
</comment>
<evidence type="ECO:0000259" key="6">
    <source>
        <dbReference type="Pfam" id="PF25967"/>
    </source>
</evidence>
<reference evidence="7 8" key="1">
    <citation type="submission" date="2016-10" db="EMBL/GenBank/DDBJ databases">
        <title>Genome sequence of Planktotalea frisia SH6-1.</title>
        <authorList>
            <person name="Poehlein A."/>
            <person name="Bakenhus I."/>
            <person name="Voget S."/>
            <person name="Brinkhoff T."/>
            <person name="Simon M."/>
        </authorList>
    </citation>
    <scope>NUCLEOTIDE SEQUENCE [LARGE SCALE GENOMIC DNA]</scope>
    <source>
        <strain evidence="7 8">SH6-1</strain>
    </source>
</reference>
<dbReference type="InterPro" id="IPR058625">
    <property type="entry name" value="MdtA-like_BSH"/>
</dbReference>
<protein>
    <submittedName>
        <fullName evidence="7">Multidrug resistance protein MdtA</fullName>
    </submittedName>
</protein>
<dbReference type="Gene3D" id="1.10.287.470">
    <property type="entry name" value="Helix hairpin bin"/>
    <property type="match status" value="1"/>
</dbReference>
<dbReference type="AlphaFoldDB" id="A0A1L9P1W1"/>
<feature type="domain" description="Multidrug resistance protein MdtA-like C-terminal permuted SH3" evidence="6">
    <location>
        <begin position="370"/>
        <end position="427"/>
    </location>
</feature>
<dbReference type="SUPFAM" id="SSF111369">
    <property type="entry name" value="HlyD-like secretion proteins"/>
    <property type="match status" value="1"/>
</dbReference>
<keyword evidence="4" id="KW-0175">Coiled coil</keyword>
<dbReference type="EMBL" id="MLCB01000018">
    <property type="protein sequence ID" value="OJI95529.1"/>
    <property type="molecule type" value="Genomic_DNA"/>
</dbReference>
<proteinExistence type="inferred from homology"/>
<evidence type="ECO:0000313" key="8">
    <source>
        <dbReference type="Proteomes" id="UP000184514"/>
    </source>
</evidence>
<dbReference type="InterPro" id="IPR006143">
    <property type="entry name" value="RND_pump_MFP"/>
</dbReference>
<dbReference type="OrthoDB" id="9816569at2"/>
<dbReference type="Pfam" id="PF25917">
    <property type="entry name" value="BSH_RND"/>
    <property type="match status" value="1"/>
</dbReference>
<dbReference type="GO" id="GO:0015562">
    <property type="term" value="F:efflux transmembrane transporter activity"/>
    <property type="evidence" value="ECO:0007669"/>
    <property type="project" value="TreeGrafter"/>
</dbReference>
<dbReference type="Proteomes" id="UP000184514">
    <property type="component" value="Unassembled WGS sequence"/>
</dbReference>
<dbReference type="STRING" id="696762.PFRI_02210"/>
<dbReference type="Gene3D" id="2.40.30.170">
    <property type="match status" value="1"/>
</dbReference>
<dbReference type="PANTHER" id="PTHR30469:SF12">
    <property type="entry name" value="MULTIDRUG RESISTANCE PROTEIN MDTA"/>
    <property type="match status" value="1"/>
</dbReference>
<gene>
    <name evidence="7" type="primary">mdtA_1</name>
    <name evidence="7" type="ORF">PFRI_02210</name>
</gene>
<evidence type="ECO:0000256" key="1">
    <source>
        <dbReference type="ARBA" id="ARBA00004196"/>
    </source>
</evidence>
<evidence type="ECO:0000313" key="7">
    <source>
        <dbReference type="EMBL" id="OJI95529.1"/>
    </source>
</evidence>
<organism evidence="7 8">
    <name type="scientific">Planktotalea frisia</name>
    <dbReference type="NCBI Taxonomy" id="696762"/>
    <lineage>
        <taxon>Bacteria</taxon>
        <taxon>Pseudomonadati</taxon>
        <taxon>Pseudomonadota</taxon>
        <taxon>Alphaproteobacteria</taxon>
        <taxon>Rhodobacterales</taxon>
        <taxon>Paracoccaceae</taxon>
        <taxon>Planktotalea</taxon>
    </lineage>
</organism>
<name>A0A1L9P1W1_9RHOB</name>
<evidence type="ECO:0000256" key="3">
    <source>
        <dbReference type="ARBA" id="ARBA00022448"/>
    </source>
</evidence>
<dbReference type="Gene3D" id="2.40.50.100">
    <property type="match status" value="1"/>
</dbReference>
<feature type="domain" description="Multidrug resistance protein MdtA-like barrel-sandwich hybrid" evidence="5">
    <location>
        <begin position="74"/>
        <end position="248"/>
    </location>
</feature>
<dbReference type="PANTHER" id="PTHR30469">
    <property type="entry name" value="MULTIDRUG RESISTANCE PROTEIN MDTA"/>
    <property type="match status" value="1"/>
</dbReference>
<dbReference type="Gene3D" id="2.40.420.20">
    <property type="match status" value="1"/>
</dbReference>
<feature type="coiled-coil region" evidence="4">
    <location>
        <begin position="197"/>
        <end position="224"/>
    </location>
</feature>
<dbReference type="InterPro" id="IPR058627">
    <property type="entry name" value="MdtA-like_C"/>
</dbReference>
<dbReference type="Pfam" id="PF25967">
    <property type="entry name" value="RND-MFP_C"/>
    <property type="match status" value="1"/>
</dbReference>
<dbReference type="NCBIfam" id="TIGR01730">
    <property type="entry name" value="RND_mfp"/>
    <property type="match status" value="1"/>
</dbReference>
<dbReference type="GO" id="GO:1990281">
    <property type="term" value="C:efflux pump complex"/>
    <property type="evidence" value="ECO:0007669"/>
    <property type="project" value="TreeGrafter"/>
</dbReference>
<evidence type="ECO:0000256" key="4">
    <source>
        <dbReference type="SAM" id="Coils"/>
    </source>
</evidence>
<evidence type="ECO:0000256" key="2">
    <source>
        <dbReference type="ARBA" id="ARBA00009477"/>
    </source>
</evidence>
<keyword evidence="3" id="KW-0813">Transport</keyword>
<sequence length="452" mass="48458">MLRSTFSKLLILPPIALALVIVSWMNNQPRASVHDREEVGFPVSFVTVTPRAVSAEARGFGRVETTRSWSGVAEVEGRLVVYDDNLQVGTMVSAGDLLFEIDPRDYQINVAQREADVLRAQADIQTLQVNASNTQASLDVERKILEIHRADRDRIEKLIEGGSVAATELDSANRTFLSQQSAVTSLEASLALVAPDLRSAEAALAKAQADLESAERDLARTRVVAPLDGRVSERGASASEYVRPGDTLITLETVNTVEIKAAFQPSDFAQLVGAMNASQTSEQENQNDGPLSRAGATLQAHVMAQFGGGTARTWPAIITRVTGQIDESTGAIGVVVQVENTAKSPQDPAGPPLISGGFVEVIITSPPIDDVVLVPERALRYEAGTTYLYVADSDDRLARRDVIIGTVYGDQVEIREGLATGARVVLSDPSPATSGLLLELVEQSVEHESKLP</sequence>
<comment type="caution">
    <text evidence="7">The sequence shown here is derived from an EMBL/GenBank/DDBJ whole genome shotgun (WGS) entry which is preliminary data.</text>
</comment>
<comment type="subcellular location">
    <subcellularLocation>
        <location evidence="1">Cell envelope</location>
    </subcellularLocation>
</comment>